<dbReference type="InterPro" id="IPR010095">
    <property type="entry name" value="Cas12f1-like_TNB"/>
</dbReference>
<proteinExistence type="inferred from homology"/>
<evidence type="ECO:0000313" key="8">
    <source>
        <dbReference type="Proteomes" id="UP000327294"/>
    </source>
</evidence>
<keyword evidence="3" id="KW-0238">DNA-binding</keyword>
<evidence type="ECO:0000313" key="7">
    <source>
        <dbReference type="EMBL" id="QFQ97091.1"/>
    </source>
</evidence>
<evidence type="ECO:0000256" key="2">
    <source>
        <dbReference type="ARBA" id="ARBA00022578"/>
    </source>
</evidence>
<dbReference type="Pfam" id="PF01385">
    <property type="entry name" value="OrfB_IS605"/>
    <property type="match status" value="1"/>
</dbReference>
<evidence type="ECO:0000259" key="6">
    <source>
        <dbReference type="Pfam" id="PF07282"/>
    </source>
</evidence>
<dbReference type="Proteomes" id="UP000327294">
    <property type="component" value="Chromosome"/>
</dbReference>
<feature type="domain" description="Cas12f1-like TNB" evidence="6">
    <location>
        <begin position="320"/>
        <end position="381"/>
    </location>
</feature>
<evidence type="ECO:0000259" key="5">
    <source>
        <dbReference type="Pfam" id="PF01385"/>
    </source>
</evidence>
<dbReference type="KEGG" id="sphv:F9278_13700"/>
<dbReference type="AlphaFoldDB" id="A0A5P8K1T8"/>
<accession>A0A5P8K1T8</accession>
<keyword evidence="2" id="KW-0815">Transposition</keyword>
<evidence type="ECO:0000256" key="4">
    <source>
        <dbReference type="ARBA" id="ARBA00023172"/>
    </source>
</evidence>
<feature type="domain" description="Probable transposase IS891/IS1136/IS1341" evidence="5">
    <location>
        <begin position="193"/>
        <end position="297"/>
    </location>
</feature>
<keyword evidence="4" id="KW-0233">DNA recombination</keyword>
<dbReference type="GO" id="GO:0006310">
    <property type="term" value="P:DNA recombination"/>
    <property type="evidence" value="ECO:0007669"/>
    <property type="project" value="UniProtKB-KW"/>
</dbReference>
<reference evidence="7 8" key="1">
    <citation type="submission" date="2019-10" db="EMBL/GenBank/DDBJ databases">
        <title>Streptomyces sp. strain GY16 isolated from leaves of Broussonetia papyrifera.</title>
        <authorList>
            <person name="Mo P."/>
        </authorList>
    </citation>
    <scope>NUCLEOTIDE SEQUENCE [LARGE SCALE GENOMIC DNA]</scope>
    <source>
        <strain evidence="7 8">GY16</strain>
    </source>
</reference>
<dbReference type="GO" id="GO:0003677">
    <property type="term" value="F:DNA binding"/>
    <property type="evidence" value="ECO:0007669"/>
    <property type="project" value="UniProtKB-KW"/>
</dbReference>
<dbReference type="InterPro" id="IPR001959">
    <property type="entry name" value="Transposase"/>
</dbReference>
<dbReference type="Pfam" id="PF07282">
    <property type="entry name" value="Cas12f1-like_TNB"/>
    <property type="match status" value="1"/>
</dbReference>
<name>A0A5P8K1T8_9ACTN</name>
<evidence type="ECO:0000256" key="3">
    <source>
        <dbReference type="ARBA" id="ARBA00023125"/>
    </source>
</evidence>
<dbReference type="EMBL" id="CP045096">
    <property type="protein sequence ID" value="QFQ97091.1"/>
    <property type="molecule type" value="Genomic_DNA"/>
</dbReference>
<protein>
    <submittedName>
        <fullName evidence="7">Transposase</fullName>
    </submittedName>
</protein>
<organism evidence="7 8">
    <name type="scientific">Streptomyces phaeolivaceus</name>
    <dbReference type="NCBI Taxonomy" id="2653200"/>
    <lineage>
        <taxon>Bacteria</taxon>
        <taxon>Bacillati</taxon>
        <taxon>Actinomycetota</taxon>
        <taxon>Actinomycetes</taxon>
        <taxon>Kitasatosporales</taxon>
        <taxon>Streptomycetaceae</taxon>
        <taxon>Streptomyces</taxon>
    </lineage>
</organism>
<evidence type="ECO:0000256" key="1">
    <source>
        <dbReference type="ARBA" id="ARBA00008761"/>
    </source>
</evidence>
<dbReference type="GO" id="GO:0032196">
    <property type="term" value="P:transposition"/>
    <property type="evidence" value="ECO:0007669"/>
    <property type="project" value="UniProtKB-KW"/>
</dbReference>
<gene>
    <name evidence="7" type="ORF">F9278_13700</name>
</gene>
<comment type="similarity">
    <text evidence="1">In the C-terminal section; belongs to the transposase 35 family.</text>
</comment>
<dbReference type="RefSeq" id="WP_152168581.1">
    <property type="nucleotide sequence ID" value="NZ_CP045096.1"/>
</dbReference>
<sequence>MTTPSKTAEGTGCARYAYRLRVSPTAHTALLAEWDRCRWIWNEAVATSRAVHAHNKTHPDAKLTCGPARLDEMLTQARARMPWLREGASVPQQQIIRDFAKARSKALKDIDKRLPMPQRAGMPRPKKKREALPTLNYTQRGFRLEDGRLHLAGGISLTVVWSRELPAAPSGVRVYRDAVGHWHASFVVAAGAEPLPASGRVLGVDWGVKETATTTSDAHDLPHPRHGRKVQAKLTRYDRMMARRKPKKGQAASKGYREAKQWRANACAKIARQRQDTGRKWAKKVVRDHDAIAVEDFRPKFLAKTTMARKAADAAIGAVKTALIEMGRKHGRDIRLVHPAHTTMDCASCGARTKHALPLSERTYTRTACGVVSPRDKNSARVTLVRAGLNPAGVEGVRPPGALLPEAA</sequence>
<dbReference type="NCBIfam" id="NF040570">
    <property type="entry name" value="guided_TnpB"/>
    <property type="match status" value="1"/>
</dbReference>
<keyword evidence="8" id="KW-1185">Reference proteome</keyword>